<feature type="compositionally biased region" description="Polar residues" evidence="1">
    <location>
        <begin position="350"/>
        <end position="364"/>
    </location>
</feature>
<organism evidence="2 3">
    <name type="scientific">Sistotremastrum niveocremeum HHB9708</name>
    <dbReference type="NCBI Taxonomy" id="1314777"/>
    <lineage>
        <taxon>Eukaryota</taxon>
        <taxon>Fungi</taxon>
        <taxon>Dikarya</taxon>
        <taxon>Basidiomycota</taxon>
        <taxon>Agaricomycotina</taxon>
        <taxon>Agaricomycetes</taxon>
        <taxon>Sistotremastrales</taxon>
        <taxon>Sistotremastraceae</taxon>
        <taxon>Sertulicium</taxon>
        <taxon>Sertulicium niveocremeum</taxon>
    </lineage>
</organism>
<protein>
    <submittedName>
        <fullName evidence="2">Uncharacterized protein</fullName>
    </submittedName>
</protein>
<feature type="compositionally biased region" description="Polar residues" evidence="1">
    <location>
        <begin position="188"/>
        <end position="202"/>
    </location>
</feature>
<dbReference type="Proteomes" id="UP000076722">
    <property type="component" value="Unassembled WGS sequence"/>
</dbReference>
<evidence type="ECO:0000313" key="3">
    <source>
        <dbReference type="Proteomes" id="UP000076722"/>
    </source>
</evidence>
<keyword evidence="3" id="KW-1185">Reference proteome</keyword>
<dbReference type="STRING" id="1314777.A0A164M2G5"/>
<dbReference type="AlphaFoldDB" id="A0A164M2G5"/>
<name>A0A164M2G5_9AGAM</name>
<reference evidence="2 3" key="1">
    <citation type="journal article" date="2016" name="Mol. Biol. Evol.">
        <title>Comparative Genomics of Early-Diverging Mushroom-Forming Fungi Provides Insights into the Origins of Lignocellulose Decay Capabilities.</title>
        <authorList>
            <person name="Nagy L.G."/>
            <person name="Riley R."/>
            <person name="Tritt A."/>
            <person name="Adam C."/>
            <person name="Daum C."/>
            <person name="Floudas D."/>
            <person name="Sun H."/>
            <person name="Yadav J.S."/>
            <person name="Pangilinan J."/>
            <person name="Larsson K.H."/>
            <person name="Matsuura K."/>
            <person name="Barry K."/>
            <person name="Labutti K."/>
            <person name="Kuo R."/>
            <person name="Ohm R.A."/>
            <person name="Bhattacharya S.S."/>
            <person name="Shirouzu T."/>
            <person name="Yoshinaga Y."/>
            <person name="Martin F.M."/>
            <person name="Grigoriev I.V."/>
            <person name="Hibbett D.S."/>
        </authorList>
    </citation>
    <scope>NUCLEOTIDE SEQUENCE [LARGE SCALE GENOMIC DNA]</scope>
    <source>
        <strain evidence="2 3">HHB9708</strain>
    </source>
</reference>
<feature type="compositionally biased region" description="Polar residues" evidence="1">
    <location>
        <begin position="238"/>
        <end position="252"/>
    </location>
</feature>
<feature type="region of interest" description="Disordered" evidence="1">
    <location>
        <begin position="171"/>
        <end position="224"/>
    </location>
</feature>
<feature type="region of interest" description="Disordered" evidence="1">
    <location>
        <begin position="238"/>
        <end position="312"/>
    </location>
</feature>
<feature type="compositionally biased region" description="Basic and acidic residues" evidence="1">
    <location>
        <begin position="382"/>
        <end position="397"/>
    </location>
</feature>
<dbReference type="EMBL" id="KV419592">
    <property type="protein sequence ID" value="KZS86288.1"/>
    <property type="molecule type" value="Genomic_DNA"/>
</dbReference>
<feature type="region of interest" description="Disordered" evidence="1">
    <location>
        <begin position="338"/>
        <end position="450"/>
    </location>
</feature>
<sequence length="450" mass="48876">GVHQRIVRNNGHDTERTKRLLALFNCSTDCDRNAANPIKLGKMLLSSLGIGPSILSGGAEVANARSNLEIMILDIIVPDFLPSIYQSQLDHLYWQCVFSLVDGSNSFVAKWSRLLHWTTTIRGPLEKCPEALPRRIQYTLREDLKSNKPQSPLPLSQFLNIDNEEGNAEIRSTSHERAATDSCGDSVDQLNGTPIVPNTSAVNPAPETPASSPTSPTAPISPPVCEQRANDIRRDLSQSNQVNIESLTSPVQPSGADIATPGTPFTTFQRLNAGDDHDETFCMSPLTDLDEDQPGDDSHTSPRSADVSSHKNHVVLADNQDMDTSKTRKNPAEVFVHSHPHKSSDIASVINANDSPEGNTARQDVSTEENPRGSTVIGAMMKADESTDHRNNKRPLEDPSATKSKRRATEASGSGLSSGSAKSKSQHAPDTKLPKLRILKLVDREVKAPS</sequence>
<feature type="compositionally biased region" description="Basic and acidic residues" evidence="1">
    <location>
        <begin position="440"/>
        <end position="450"/>
    </location>
</feature>
<proteinExistence type="predicted"/>
<gene>
    <name evidence="2" type="ORF">SISNIDRAFT_471914</name>
</gene>
<evidence type="ECO:0000256" key="1">
    <source>
        <dbReference type="SAM" id="MobiDB-lite"/>
    </source>
</evidence>
<feature type="compositionally biased region" description="Low complexity" evidence="1">
    <location>
        <begin position="411"/>
        <end position="423"/>
    </location>
</feature>
<feature type="compositionally biased region" description="Low complexity" evidence="1">
    <location>
        <begin position="204"/>
        <end position="218"/>
    </location>
</feature>
<feature type="non-terminal residue" evidence="2">
    <location>
        <position position="1"/>
    </location>
</feature>
<accession>A0A164M2G5</accession>
<evidence type="ECO:0000313" key="2">
    <source>
        <dbReference type="EMBL" id="KZS86288.1"/>
    </source>
</evidence>